<keyword evidence="2" id="KW-1185">Reference proteome</keyword>
<dbReference type="OrthoDB" id="196502at2"/>
<sequence length="56" mass="6651">MKTKWTEAEWLATRARRRRVTNLISPDECGRKTSRNDAELREAFQGWRNLPFASLE</sequence>
<reference evidence="2" key="1">
    <citation type="journal article" date="2017" name="Genome Announc.">
        <title>Draft Genome Sequence of Terrimicrobium sacchariphilum NM-5T, a Facultative Anaerobic Soil Bacterium of the Class Spartobacteria.</title>
        <authorList>
            <person name="Qiu Y.L."/>
            <person name="Tourlousse D.M."/>
            <person name="Matsuura N."/>
            <person name="Ohashi A."/>
            <person name="Sekiguchi Y."/>
        </authorList>
    </citation>
    <scope>NUCLEOTIDE SEQUENCE [LARGE SCALE GENOMIC DNA]</scope>
    <source>
        <strain evidence="2">NM-5</strain>
    </source>
</reference>
<dbReference type="InParanoid" id="A0A146G9Z2"/>
<dbReference type="EMBL" id="BDCO01000002">
    <property type="protein sequence ID" value="GAT34280.1"/>
    <property type="molecule type" value="Genomic_DNA"/>
</dbReference>
<comment type="caution">
    <text evidence="1">The sequence shown here is derived from an EMBL/GenBank/DDBJ whole genome shotgun (WGS) entry which is preliminary data.</text>
</comment>
<dbReference type="STRING" id="690879.TSACC_22705"/>
<evidence type="ECO:0000313" key="2">
    <source>
        <dbReference type="Proteomes" id="UP000076023"/>
    </source>
</evidence>
<dbReference type="RefSeq" id="WP_153811437.1">
    <property type="nucleotide sequence ID" value="NZ_BDCO01000002.1"/>
</dbReference>
<proteinExistence type="predicted"/>
<gene>
    <name evidence="1" type="ORF">TSACC_22705</name>
</gene>
<organism evidence="1 2">
    <name type="scientific">Terrimicrobium sacchariphilum</name>
    <dbReference type="NCBI Taxonomy" id="690879"/>
    <lineage>
        <taxon>Bacteria</taxon>
        <taxon>Pseudomonadati</taxon>
        <taxon>Verrucomicrobiota</taxon>
        <taxon>Terrimicrobiia</taxon>
        <taxon>Terrimicrobiales</taxon>
        <taxon>Terrimicrobiaceae</taxon>
        <taxon>Terrimicrobium</taxon>
    </lineage>
</organism>
<name>A0A146G9Z2_TERSA</name>
<dbReference type="Proteomes" id="UP000076023">
    <property type="component" value="Unassembled WGS sequence"/>
</dbReference>
<dbReference type="AlphaFoldDB" id="A0A146G9Z2"/>
<protein>
    <submittedName>
        <fullName evidence="1">Uncharacterized protein</fullName>
    </submittedName>
</protein>
<accession>A0A146G9Z2</accession>
<evidence type="ECO:0000313" key="1">
    <source>
        <dbReference type="EMBL" id="GAT34280.1"/>
    </source>
</evidence>